<accession>A0A841LUW0</accession>
<organism evidence="2 3">
    <name type="scientific">Paenochrobactrum gallinarii</name>
    <dbReference type="NCBI Taxonomy" id="643673"/>
    <lineage>
        <taxon>Bacteria</taxon>
        <taxon>Pseudomonadati</taxon>
        <taxon>Pseudomonadota</taxon>
        <taxon>Alphaproteobacteria</taxon>
        <taxon>Hyphomicrobiales</taxon>
        <taxon>Brucellaceae</taxon>
        <taxon>Paenochrobactrum</taxon>
    </lineage>
</organism>
<reference evidence="2 3" key="1">
    <citation type="submission" date="2020-08" db="EMBL/GenBank/DDBJ databases">
        <title>Genomic Encyclopedia of Type Strains, Phase IV (KMG-IV): sequencing the most valuable type-strain genomes for metagenomic binning, comparative biology and taxonomic classification.</title>
        <authorList>
            <person name="Goeker M."/>
        </authorList>
    </citation>
    <scope>NUCLEOTIDE SEQUENCE [LARGE SCALE GENOMIC DNA]</scope>
    <source>
        <strain evidence="2 3">DSM 22336</strain>
    </source>
</reference>
<evidence type="ECO:0000313" key="3">
    <source>
        <dbReference type="Proteomes" id="UP000555393"/>
    </source>
</evidence>
<protein>
    <recommendedName>
        <fullName evidence="4">Metallophosphoesterase</fullName>
    </recommendedName>
</protein>
<evidence type="ECO:0000313" key="2">
    <source>
        <dbReference type="EMBL" id="MBB6260342.1"/>
    </source>
</evidence>
<proteinExistence type="predicted"/>
<dbReference type="Proteomes" id="UP000555393">
    <property type="component" value="Unassembled WGS sequence"/>
</dbReference>
<feature type="chain" id="PRO_5032611163" description="Metallophosphoesterase" evidence="1">
    <location>
        <begin position="30"/>
        <end position="111"/>
    </location>
</feature>
<dbReference type="EMBL" id="JACIIU010000002">
    <property type="protein sequence ID" value="MBB6260342.1"/>
    <property type="molecule type" value="Genomic_DNA"/>
</dbReference>
<dbReference type="RefSeq" id="WP_184220452.1">
    <property type="nucleotide sequence ID" value="NZ_JACIIU010000002.1"/>
</dbReference>
<feature type="signal peptide" evidence="1">
    <location>
        <begin position="1"/>
        <end position="29"/>
    </location>
</feature>
<comment type="caution">
    <text evidence="2">The sequence shown here is derived from an EMBL/GenBank/DDBJ whole genome shotgun (WGS) entry which is preliminary data.</text>
</comment>
<keyword evidence="1" id="KW-0732">Signal</keyword>
<gene>
    <name evidence="2" type="ORF">FHS77_000866</name>
</gene>
<evidence type="ECO:0008006" key="4">
    <source>
        <dbReference type="Google" id="ProtNLM"/>
    </source>
</evidence>
<name>A0A841LUW0_9HYPH</name>
<dbReference type="AlphaFoldDB" id="A0A841LUW0"/>
<evidence type="ECO:0000256" key="1">
    <source>
        <dbReference type="SAM" id="SignalP"/>
    </source>
</evidence>
<sequence>MQYKFCFTTLCSAALLAGLTFTGVQNSAAAVRKDVSEHAGKNCTTPPKGSGVVVGLFTGTAERKFFPYDSNTSLNRYKCFTSMSECQGWLYTMNTLYSVNGPTPVSRCFIR</sequence>
<keyword evidence="3" id="KW-1185">Reference proteome</keyword>